<evidence type="ECO:0000313" key="12">
    <source>
        <dbReference type="Proteomes" id="UP000222310"/>
    </source>
</evidence>
<evidence type="ECO:0000256" key="8">
    <source>
        <dbReference type="ARBA" id="ARBA00022842"/>
    </source>
</evidence>
<keyword evidence="7" id="KW-0067">ATP-binding</keyword>
<evidence type="ECO:0000256" key="6">
    <source>
        <dbReference type="ARBA" id="ARBA00022741"/>
    </source>
</evidence>
<evidence type="ECO:0000256" key="4">
    <source>
        <dbReference type="ARBA" id="ARBA00022695"/>
    </source>
</evidence>
<dbReference type="InterPro" id="IPR052038">
    <property type="entry name" value="Type-VII_TA_antitoxin"/>
</dbReference>
<dbReference type="RefSeq" id="WP_099067617.1">
    <property type="nucleotide sequence ID" value="NZ_LAHD01000104.1"/>
</dbReference>
<dbReference type="InterPro" id="IPR002934">
    <property type="entry name" value="Polymerase_NTP_transf_dom"/>
</dbReference>
<keyword evidence="3" id="KW-0808">Transferase</keyword>
<evidence type="ECO:0000256" key="2">
    <source>
        <dbReference type="ARBA" id="ARBA00022649"/>
    </source>
</evidence>
<comment type="similarity">
    <text evidence="9">Belongs to the MntA antitoxin family.</text>
</comment>
<keyword evidence="6" id="KW-0547">Nucleotide-binding</keyword>
<evidence type="ECO:0000259" key="10">
    <source>
        <dbReference type="Pfam" id="PF01909"/>
    </source>
</evidence>
<keyword evidence="2" id="KW-1277">Toxin-antitoxin system</keyword>
<evidence type="ECO:0000256" key="1">
    <source>
        <dbReference type="ARBA" id="ARBA00001946"/>
    </source>
</evidence>
<accession>A0A9Q5Z7Q8</accession>
<evidence type="ECO:0000256" key="9">
    <source>
        <dbReference type="ARBA" id="ARBA00038276"/>
    </source>
</evidence>
<dbReference type="InterPro" id="IPR043519">
    <property type="entry name" value="NT_sf"/>
</dbReference>
<dbReference type="GO" id="GO:0005524">
    <property type="term" value="F:ATP binding"/>
    <property type="evidence" value="ECO:0007669"/>
    <property type="project" value="UniProtKB-KW"/>
</dbReference>
<dbReference type="AlphaFoldDB" id="A0A9Q5Z7Q8"/>
<dbReference type="SUPFAM" id="SSF81301">
    <property type="entry name" value="Nucleotidyltransferase"/>
    <property type="match status" value="1"/>
</dbReference>
<comment type="caution">
    <text evidence="11">The sequence shown here is derived from an EMBL/GenBank/DDBJ whole genome shotgun (WGS) entry which is preliminary data.</text>
</comment>
<dbReference type="EMBL" id="LAHD01000104">
    <property type="protein sequence ID" value="PHJ98136.1"/>
    <property type="molecule type" value="Genomic_DNA"/>
</dbReference>
<reference evidence="11 12" key="1">
    <citation type="submission" date="2015-02" db="EMBL/GenBank/DDBJ databases">
        <title>Nostoc linckia genome annotation.</title>
        <authorList>
            <person name="Zhou Z."/>
        </authorList>
    </citation>
    <scope>NUCLEOTIDE SEQUENCE [LARGE SCALE GENOMIC DNA]</scope>
    <source>
        <strain evidence="12">z8</strain>
    </source>
</reference>
<protein>
    <submittedName>
        <fullName evidence="11">DNA polymerase subunit beta</fullName>
    </submittedName>
</protein>
<sequence length="96" mass="10754">MGIDEILKANREEILTIATKYGAYNVRVFGSVARGEATPDSDVDFLVELEPQRTLLDQIALMQSLEELLGRKVDVTEPKTLHECIKQKVLKEAVVL</sequence>
<dbReference type="Proteomes" id="UP000222310">
    <property type="component" value="Unassembled WGS sequence"/>
</dbReference>
<evidence type="ECO:0000256" key="7">
    <source>
        <dbReference type="ARBA" id="ARBA00022840"/>
    </source>
</evidence>
<feature type="domain" description="Polymerase nucleotidyl transferase" evidence="10">
    <location>
        <begin position="19"/>
        <end position="94"/>
    </location>
</feature>
<organism evidence="11 12">
    <name type="scientific">Nostoc linckia z8</name>
    <dbReference type="NCBI Taxonomy" id="1628746"/>
    <lineage>
        <taxon>Bacteria</taxon>
        <taxon>Bacillati</taxon>
        <taxon>Cyanobacteriota</taxon>
        <taxon>Cyanophyceae</taxon>
        <taxon>Nostocales</taxon>
        <taxon>Nostocaceae</taxon>
        <taxon>Nostoc</taxon>
    </lineage>
</organism>
<keyword evidence="8" id="KW-0460">Magnesium</keyword>
<dbReference type="Pfam" id="PF01909">
    <property type="entry name" value="NTP_transf_2"/>
    <property type="match status" value="1"/>
</dbReference>
<evidence type="ECO:0000256" key="5">
    <source>
        <dbReference type="ARBA" id="ARBA00022723"/>
    </source>
</evidence>
<dbReference type="GeneID" id="57093411"/>
<keyword evidence="5" id="KW-0479">Metal-binding</keyword>
<dbReference type="CDD" id="cd05403">
    <property type="entry name" value="NT_KNTase_like"/>
    <property type="match status" value="1"/>
</dbReference>
<dbReference type="GO" id="GO:0046872">
    <property type="term" value="F:metal ion binding"/>
    <property type="evidence" value="ECO:0007669"/>
    <property type="project" value="UniProtKB-KW"/>
</dbReference>
<comment type="cofactor">
    <cofactor evidence="1">
        <name>Mg(2+)</name>
        <dbReference type="ChEBI" id="CHEBI:18420"/>
    </cofactor>
</comment>
<dbReference type="GO" id="GO:0016779">
    <property type="term" value="F:nucleotidyltransferase activity"/>
    <property type="evidence" value="ECO:0007669"/>
    <property type="project" value="UniProtKB-KW"/>
</dbReference>
<evidence type="ECO:0000313" key="11">
    <source>
        <dbReference type="EMBL" id="PHJ98136.1"/>
    </source>
</evidence>
<dbReference type="PANTHER" id="PTHR33571">
    <property type="entry name" value="SSL8005 PROTEIN"/>
    <property type="match status" value="1"/>
</dbReference>
<dbReference type="PANTHER" id="PTHR33571:SF12">
    <property type="entry name" value="BSL3053 PROTEIN"/>
    <property type="match status" value="1"/>
</dbReference>
<keyword evidence="4" id="KW-0548">Nucleotidyltransferase</keyword>
<evidence type="ECO:0000256" key="3">
    <source>
        <dbReference type="ARBA" id="ARBA00022679"/>
    </source>
</evidence>
<gene>
    <name evidence="11" type="ORF">VF08_27495</name>
</gene>
<proteinExistence type="inferred from homology"/>
<dbReference type="Gene3D" id="3.30.460.10">
    <property type="entry name" value="Beta Polymerase, domain 2"/>
    <property type="match status" value="1"/>
</dbReference>
<name>A0A9Q5Z7Q8_NOSLI</name>